<keyword evidence="2" id="KW-1185">Reference proteome</keyword>
<proteinExistence type="predicted"/>
<evidence type="ECO:0000313" key="2">
    <source>
        <dbReference type="Proteomes" id="UP001187192"/>
    </source>
</evidence>
<organism evidence="1 2">
    <name type="scientific">Ficus carica</name>
    <name type="common">Common fig</name>
    <dbReference type="NCBI Taxonomy" id="3494"/>
    <lineage>
        <taxon>Eukaryota</taxon>
        <taxon>Viridiplantae</taxon>
        <taxon>Streptophyta</taxon>
        <taxon>Embryophyta</taxon>
        <taxon>Tracheophyta</taxon>
        <taxon>Spermatophyta</taxon>
        <taxon>Magnoliopsida</taxon>
        <taxon>eudicotyledons</taxon>
        <taxon>Gunneridae</taxon>
        <taxon>Pentapetalae</taxon>
        <taxon>rosids</taxon>
        <taxon>fabids</taxon>
        <taxon>Rosales</taxon>
        <taxon>Moraceae</taxon>
        <taxon>Ficeae</taxon>
        <taxon>Ficus</taxon>
    </lineage>
</organism>
<accession>A0AA87ZTA3</accession>
<sequence>MSWIPLPTRDIWISHEVNGPYTPTNAMVTTRAGVKICALELRFTVDGAGVNLG</sequence>
<dbReference type="AlphaFoldDB" id="A0AA87ZTA3"/>
<gene>
    <name evidence="1" type="ORF">TIFTF001_008591</name>
</gene>
<dbReference type="EMBL" id="BTGU01000009">
    <property type="protein sequence ID" value="GMN39349.1"/>
    <property type="molecule type" value="Genomic_DNA"/>
</dbReference>
<reference evidence="1" key="1">
    <citation type="submission" date="2023-07" db="EMBL/GenBank/DDBJ databases">
        <title>draft genome sequence of fig (Ficus carica).</title>
        <authorList>
            <person name="Takahashi T."/>
            <person name="Nishimura K."/>
        </authorList>
    </citation>
    <scope>NUCLEOTIDE SEQUENCE</scope>
</reference>
<name>A0AA87ZTA3_FICCA</name>
<comment type="caution">
    <text evidence="1">The sequence shown here is derived from an EMBL/GenBank/DDBJ whole genome shotgun (WGS) entry which is preliminary data.</text>
</comment>
<evidence type="ECO:0000313" key="1">
    <source>
        <dbReference type="EMBL" id="GMN39349.1"/>
    </source>
</evidence>
<dbReference type="Proteomes" id="UP001187192">
    <property type="component" value="Unassembled WGS sequence"/>
</dbReference>
<protein>
    <submittedName>
        <fullName evidence="1">Uncharacterized protein</fullName>
    </submittedName>
</protein>